<feature type="domain" description="Reverse transcriptase" evidence="1">
    <location>
        <begin position="1"/>
        <end position="359"/>
    </location>
</feature>
<evidence type="ECO:0000313" key="2">
    <source>
        <dbReference type="EMBL" id="GFO86794.1"/>
    </source>
</evidence>
<gene>
    <name evidence="2" type="ORF">ANBU17_31410</name>
</gene>
<organism evidence="2 3">
    <name type="scientific">Anaerostipes butyraticus</name>
    <dbReference type="NCBI Taxonomy" id="645466"/>
    <lineage>
        <taxon>Bacteria</taxon>
        <taxon>Bacillati</taxon>
        <taxon>Bacillota</taxon>
        <taxon>Clostridia</taxon>
        <taxon>Lachnospirales</taxon>
        <taxon>Lachnospiraceae</taxon>
        <taxon>Anaerostipes</taxon>
    </lineage>
</organism>
<evidence type="ECO:0000313" key="3">
    <source>
        <dbReference type="Proteomes" id="UP000613208"/>
    </source>
</evidence>
<comment type="caution">
    <text evidence="2">The sequence shown here is derived from an EMBL/GenBank/DDBJ whole genome shotgun (WGS) entry which is preliminary data.</text>
</comment>
<dbReference type="EMBL" id="BLYI01000076">
    <property type="protein sequence ID" value="GFO86794.1"/>
    <property type="molecule type" value="Genomic_DNA"/>
</dbReference>
<dbReference type="Proteomes" id="UP000613208">
    <property type="component" value="Unassembled WGS sequence"/>
</dbReference>
<dbReference type="InterPro" id="IPR043502">
    <property type="entry name" value="DNA/RNA_pol_sf"/>
</dbReference>
<name>A0A916Q9F6_9FIRM</name>
<protein>
    <recommendedName>
        <fullName evidence="1">Reverse transcriptase domain-containing protein</fullName>
    </recommendedName>
</protein>
<reference evidence="2" key="1">
    <citation type="submission" date="2020-06" db="EMBL/GenBank/DDBJ databases">
        <title>Characterization of fructooligosaccharide metabolism and fructooligosaccharide-degrading enzymes in human commensal butyrate producers.</title>
        <authorList>
            <person name="Tanno H."/>
            <person name="Fujii T."/>
            <person name="Hirano K."/>
            <person name="Maeno S."/>
            <person name="Tonozuka T."/>
            <person name="Sakamoto M."/>
            <person name="Ohkuma M."/>
            <person name="Tochio T."/>
            <person name="Endo A."/>
        </authorList>
    </citation>
    <scope>NUCLEOTIDE SEQUENCE</scope>
    <source>
        <strain evidence="2">JCM 17466</strain>
    </source>
</reference>
<dbReference type="InterPro" id="IPR000477">
    <property type="entry name" value="RT_dom"/>
</dbReference>
<dbReference type="PROSITE" id="PS50878">
    <property type="entry name" value="RT_POL"/>
    <property type="match status" value="1"/>
</dbReference>
<dbReference type="AlphaFoldDB" id="A0A916Q9F6"/>
<evidence type="ECO:0000259" key="1">
    <source>
        <dbReference type="PROSITE" id="PS50878"/>
    </source>
</evidence>
<accession>A0A916Q9F6</accession>
<dbReference type="Pfam" id="PF00078">
    <property type="entry name" value="RVT_1"/>
    <property type="match status" value="1"/>
</dbReference>
<sequence length="460" mass="54269">MKTQKEYNQCQQLKSCHSCSSNHKCQKWVDFVKHHNDTKSYAHFDLRVSLSMPSIRKYVMDPTKIVTHSFYPFIHFVKKNSRYGKKGPKKPRELYYCSHLDRCVYQRYAFLLNYQYNIWACQNNINDVAIAYRDNLGKNNIDFAKDAFDAIRRFSQCFILVGDFTNFFDNLDHQYLKKMICTILGVKRLPQDYFSVFKNITRFSSWDWKYIVKAAEESITERGIRQKLNSKDTILTKEQFQKNKNNIKKNVSGIGIPQGSPISAVLSNIYMIEFDKYIKHFAASNGGIYMRYSDDFIIILPYKKDIEIKQFTNFIFSYIESMKGLVDLQKEKSACYIYKNGIVYENNQPSNINYLGFLFDGKNIKIRPRAITKYYYRMRRKAHTIGYNNWTSPKGKHISAKKLYSIYSHNNEKQTFIDYANRAKSTLKLNDAETNALIKRHKQKIAKAIKEGQIKKNNFT</sequence>
<keyword evidence="3" id="KW-1185">Reference proteome</keyword>
<dbReference type="SUPFAM" id="SSF56672">
    <property type="entry name" value="DNA/RNA polymerases"/>
    <property type="match status" value="1"/>
</dbReference>
<proteinExistence type="predicted"/>
<dbReference type="RefSeq" id="WP_201312437.1">
    <property type="nucleotide sequence ID" value="NZ_BLYI01000076.1"/>
</dbReference>
<dbReference type="CDD" id="cd01651">
    <property type="entry name" value="RT_G2_intron"/>
    <property type="match status" value="1"/>
</dbReference>
<dbReference type="NCBIfam" id="NF041746">
    <property type="entry name" value="Drt2"/>
    <property type="match status" value="1"/>
</dbReference>